<dbReference type="GO" id="GO:0020037">
    <property type="term" value="F:heme binding"/>
    <property type="evidence" value="ECO:0007669"/>
    <property type="project" value="TreeGrafter"/>
</dbReference>
<dbReference type="PANTHER" id="PTHR19372:SF7">
    <property type="entry name" value="SULFITE OXIDASE, MITOCHONDRIAL"/>
    <property type="match status" value="1"/>
</dbReference>
<dbReference type="GO" id="GO:0008482">
    <property type="term" value="F:sulfite oxidase activity"/>
    <property type="evidence" value="ECO:0007669"/>
    <property type="project" value="TreeGrafter"/>
</dbReference>
<comment type="cofactor">
    <cofactor evidence="1">
        <name>Mo-molybdopterin</name>
        <dbReference type="ChEBI" id="CHEBI:71302"/>
    </cofactor>
</comment>
<evidence type="ECO:0000256" key="5">
    <source>
        <dbReference type="SAM" id="MobiDB-lite"/>
    </source>
</evidence>
<dbReference type="GO" id="GO:0030151">
    <property type="term" value="F:molybdenum ion binding"/>
    <property type="evidence" value="ECO:0007669"/>
    <property type="project" value="InterPro"/>
</dbReference>
<feature type="compositionally biased region" description="Polar residues" evidence="5">
    <location>
        <begin position="172"/>
        <end position="181"/>
    </location>
</feature>
<dbReference type="GO" id="GO:0043546">
    <property type="term" value="F:molybdopterin cofactor binding"/>
    <property type="evidence" value="ECO:0007669"/>
    <property type="project" value="TreeGrafter"/>
</dbReference>
<gene>
    <name evidence="7" type="ORF">KCU98_g23006</name>
</gene>
<dbReference type="AlphaFoldDB" id="A0A9P8JGN7"/>
<keyword evidence="4" id="KW-0560">Oxidoreductase</keyword>
<dbReference type="Gene3D" id="3.10.120.10">
    <property type="entry name" value="Cytochrome b5-like heme/steroid binding domain"/>
    <property type="match status" value="1"/>
</dbReference>
<dbReference type="InterPro" id="IPR008335">
    <property type="entry name" value="Mopterin_OxRdtase_euk"/>
</dbReference>
<dbReference type="GO" id="GO:0006790">
    <property type="term" value="P:sulfur compound metabolic process"/>
    <property type="evidence" value="ECO:0007669"/>
    <property type="project" value="TreeGrafter"/>
</dbReference>
<dbReference type="SUPFAM" id="SSF81296">
    <property type="entry name" value="E set domains"/>
    <property type="match status" value="1"/>
</dbReference>
<feature type="non-terminal residue" evidence="7">
    <location>
        <position position="212"/>
    </location>
</feature>
<dbReference type="Pfam" id="PF00173">
    <property type="entry name" value="Cyt-b5"/>
    <property type="match status" value="1"/>
</dbReference>
<organism evidence="7 8">
    <name type="scientific">Aureobasidium melanogenum</name>
    <name type="common">Aureobasidium pullulans var. melanogenum</name>
    <dbReference type="NCBI Taxonomy" id="46634"/>
    <lineage>
        <taxon>Eukaryota</taxon>
        <taxon>Fungi</taxon>
        <taxon>Dikarya</taxon>
        <taxon>Ascomycota</taxon>
        <taxon>Pezizomycotina</taxon>
        <taxon>Dothideomycetes</taxon>
        <taxon>Dothideomycetidae</taxon>
        <taxon>Dothideales</taxon>
        <taxon>Saccotheciaceae</taxon>
        <taxon>Aureobasidium</taxon>
    </lineage>
</organism>
<evidence type="ECO:0000313" key="7">
    <source>
        <dbReference type="EMBL" id="KAG9915681.1"/>
    </source>
</evidence>
<dbReference type="Pfam" id="PF03404">
    <property type="entry name" value="Mo-co_dimer"/>
    <property type="match status" value="1"/>
</dbReference>
<evidence type="ECO:0000259" key="6">
    <source>
        <dbReference type="PROSITE" id="PS50255"/>
    </source>
</evidence>
<dbReference type="InterPro" id="IPR001199">
    <property type="entry name" value="Cyt_B5-like_heme/steroid-bd"/>
</dbReference>
<keyword evidence="3" id="KW-0479">Metal-binding</keyword>
<sequence length="212" mass="24024">DTACNEQNLNSVIANPGHGERIGVSDVKKGHTYRIAGYAYDGGGHEVQRVEVSLDNGETWLYCIRQFPEAPIRHGQKYWTWIHWYIDIEQAHLLRAPSIIVRCFNVFKNTQPEFGSWNVMGMMNNGWYKVKPEITESKDGNVEVLFCHPVEPGTGTGGWVEPSADEKIASAKHSSNTPQKQFTREEIEKHDKEDDCWIVVDGNVYDATSVLD</sequence>
<evidence type="ECO:0000256" key="3">
    <source>
        <dbReference type="ARBA" id="ARBA00022723"/>
    </source>
</evidence>
<evidence type="ECO:0000256" key="2">
    <source>
        <dbReference type="ARBA" id="ARBA00022505"/>
    </source>
</evidence>
<accession>A0A9P8JGN7</accession>
<reference evidence="7" key="2">
    <citation type="submission" date="2021-08" db="EMBL/GenBank/DDBJ databases">
        <authorList>
            <person name="Gostincar C."/>
            <person name="Sun X."/>
            <person name="Song Z."/>
            <person name="Gunde-Cimerman N."/>
        </authorList>
    </citation>
    <scope>NUCLEOTIDE SEQUENCE</scope>
    <source>
        <strain evidence="7">EXF-9298</strain>
    </source>
</reference>
<evidence type="ECO:0000256" key="1">
    <source>
        <dbReference type="ARBA" id="ARBA00001924"/>
    </source>
</evidence>
<name>A0A9P8JGN7_AURME</name>
<dbReference type="PROSITE" id="PS50255">
    <property type="entry name" value="CYTOCHROME_B5_2"/>
    <property type="match status" value="1"/>
</dbReference>
<comment type="caution">
    <text evidence="7">The sequence shown here is derived from an EMBL/GenBank/DDBJ whole genome shotgun (WGS) entry which is preliminary data.</text>
</comment>
<dbReference type="PRINTS" id="PR00407">
    <property type="entry name" value="EUMOPTERIN"/>
</dbReference>
<evidence type="ECO:0000256" key="4">
    <source>
        <dbReference type="ARBA" id="ARBA00023002"/>
    </source>
</evidence>
<dbReference type="PANTHER" id="PTHR19372">
    <property type="entry name" value="SULFITE REDUCTASE"/>
    <property type="match status" value="1"/>
</dbReference>
<feature type="non-terminal residue" evidence="7">
    <location>
        <position position="1"/>
    </location>
</feature>
<dbReference type="Proteomes" id="UP000729357">
    <property type="component" value="Unassembled WGS sequence"/>
</dbReference>
<reference evidence="7" key="1">
    <citation type="journal article" date="2021" name="J Fungi (Basel)">
        <title>Virulence traits and population genomics of the black yeast Aureobasidium melanogenum.</title>
        <authorList>
            <person name="Cernosa A."/>
            <person name="Sun X."/>
            <person name="Gostincar C."/>
            <person name="Fang C."/>
            <person name="Gunde-Cimerman N."/>
            <person name="Song Z."/>
        </authorList>
    </citation>
    <scope>NUCLEOTIDE SEQUENCE</scope>
    <source>
        <strain evidence="7">EXF-9298</strain>
    </source>
</reference>
<feature type="region of interest" description="Disordered" evidence="5">
    <location>
        <begin position="168"/>
        <end position="188"/>
    </location>
</feature>
<dbReference type="InterPro" id="IPR005066">
    <property type="entry name" value="MoCF_OxRdtse_dimer"/>
</dbReference>
<dbReference type="Gene3D" id="2.60.40.650">
    <property type="match status" value="1"/>
</dbReference>
<dbReference type="EMBL" id="JAHFXS010009481">
    <property type="protein sequence ID" value="KAG9915681.1"/>
    <property type="molecule type" value="Genomic_DNA"/>
</dbReference>
<keyword evidence="8" id="KW-1185">Reference proteome</keyword>
<dbReference type="InterPro" id="IPR014756">
    <property type="entry name" value="Ig_E-set"/>
</dbReference>
<proteinExistence type="predicted"/>
<evidence type="ECO:0000313" key="8">
    <source>
        <dbReference type="Proteomes" id="UP000729357"/>
    </source>
</evidence>
<feature type="domain" description="Cytochrome b5 heme-binding" evidence="6">
    <location>
        <begin position="179"/>
        <end position="212"/>
    </location>
</feature>
<dbReference type="InterPro" id="IPR036400">
    <property type="entry name" value="Cyt_B5-like_heme/steroid_sf"/>
</dbReference>
<protein>
    <recommendedName>
        <fullName evidence="6">Cytochrome b5 heme-binding domain-containing protein</fullName>
    </recommendedName>
</protein>
<dbReference type="SUPFAM" id="SSF55856">
    <property type="entry name" value="Cytochrome b5-like heme/steroid binding domain"/>
    <property type="match status" value="1"/>
</dbReference>
<keyword evidence="2" id="KW-0500">Molybdenum</keyword>